<protein>
    <recommendedName>
        <fullName evidence="3">Transposase</fullName>
    </recommendedName>
</protein>
<organism evidence="1 2">
    <name type="scientific">Gemmobacter caeni</name>
    <dbReference type="NCBI Taxonomy" id="589035"/>
    <lineage>
        <taxon>Bacteria</taxon>
        <taxon>Pseudomonadati</taxon>
        <taxon>Pseudomonadota</taxon>
        <taxon>Alphaproteobacteria</taxon>
        <taxon>Rhodobacterales</taxon>
        <taxon>Paracoccaceae</taxon>
        <taxon>Gemmobacter</taxon>
    </lineage>
</organism>
<reference evidence="1 2" key="1">
    <citation type="submission" date="2018-04" db="EMBL/GenBank/DDBJ databases">
        <title>Genomic Encyclopedia of Archaeal and Bacterial Type Strains, Phase II (KMG-II): from individual species to whole genera.</title>
        <authorList>
            <person name="Goeker M."/>
        </authorList>
    </citation>
    <scope>NUCLEOTIDE SEQUENCE [LARGE SCALE GENOMIC DNA]</scope>
    <source>
        <strain evidence="1 2">DSM 21823</strain>
    </source>
</reference>
<evidence type="ECO:0000313" key="1">
    <source>
        <dbReference type="EMBL" id="PTX52579.1"/>
    </source>
</evidence>
<accession>A0A2T6B946</accession>
<dbReference type="RefSeq" id="WP_146177478.1">
    <property type="nucleotide sequence ID" value="NZ_QBKP01000002.1"/>
</dbReference>
<dbReference type="AlphaFoldDB" id="A0A2T6B946"/>
<keyword evidence="2" id="KW-1185">Reference proteome</keyword>
<comment type="caution">
    <text evidence="1">The sequence shown here is derived from an EMBL/GenBank/DDBJ whole genome shotgun (WGS) entry which is preliminary data.</text>
</comment>
<proteinExistence type="predicted"/>
<gene>
    <name evidence="1" type="ORF">C8N34_102359</name>
</gene>
<name>A0A2T6B946_9RHOB</name>
<dbReference type="EMBL" id="QBKP01000002">
    <property type="protein sequence ID" value="PTX52579.1"/>
    <property type="molecule type" value="Genomic_DNA"/>
</dbReference>
<dbReference type="Proteomes" id="UP000244224">
    <property type="component" value="Unassembled WGS sequence"/>
</dbReference>
<evidence type="ECO:0008006" key="3">
    <source>
        <dbReference type="Google" id="ProtNLM"/>
    </source>
</evidence>
<evidence type="ECO:0000313" key="2">
    <source>
        <dbReference type="Proteomes" id="UP000244224"/>
    </source>
</evidence>
<sequence length="582" mass="63156">MADLGQAPMTPELAELRRACLLTVQKMARAVWPEAVTDPRLNGKELDAALLPVQRAAVRDGLSSVWAEKMRLLAKPAVTEQWKRTQACLFGRLKHVSARAETPAKDGICRLLNLPEVWTVRLSDADVAALQARADPLDFPTAMTLFRELRSGDAGLTPLQAGALRAMEAAVSARFGCPEWGEDAAIQLHLDARCVRGEAKSLSAALAGLASGLDGSGGGAAVVEISSQRARGPAIRVPLRLPRPVADRHQGDPGQTVRSLVLELGPDRLRPKAVLLRQPSASGIVGAKTVLAEDFGMVNTSSIVVVRCAEGVTADRVDFARSEPGKRATKAFLETHVSGAEVEVLERVQLSGRAFLARIAEHAARIDTLRSEIDLGYARIGRIKGELNRLTGAEPTAPVPEETEEVTGPEAARYRSMHGRFFRLLAGLGRLKARRRALYRKIAGVKKSWFGHVANVRAALAERHRAVVVREDLSILAVEKKDPAYKGRTFNKMINNGAKGQYTRRADDTLAWRGIATLKLPGFYSSSTDWRTGTVDKGQRSGSRFRARDGAEWDADLHAAELLARWLFLRPKPAAPAAAPTL</sequence>